<comment type="caution">
    <text evidence="2">The sequence shown here is derived from an EMBL/GenBank/DDBJ whole genome shotgun (WGS) entry which is preliminary data.</text>
</comment>
<gene>
    <name evidence="2" type="ORF">CLV67_103348</name>
</gene>
<accession>A0A2T0KJ92</accession>
<protein>
    <submittedName>
        <fullName evidence="2">Uncharacterized protein</fullName>
    </submittedName>
</protein>
<evidence type="ECO:0000313" key="3">
    <source>
        <dbReference type="Proteomes" id="UP000239415"/>
    </source>
</evidence>
<reference evidence="2 3" key="1">
    <citation type="submission" date="2018-03" db="EMBL/GenBank/DDBJ databases">
        <title>Genomic Encyclopedia of Archaeal and Bacterial Type Strains, Phase II (KMG-II): from individual species to whole genera.</title>
        <authorList>
            <person name="Goeker M."/>
        </authorList>
    </citation>
    <scope>NUCLEOTIDE SEQUENCE [LARGE SCALE GENOMIC DNA]</scope>
    <source>
        <strain evidence="2 3">DSM 43146</strain>
    </source>
</reference>
<name>A0A2T0KJ92_9ACTN</name>
<dbReference type="EMBL" id="PVMZ01000003">
    <property type="protein sequence ID" value="PRX23599.1"/>
    <property type="molecule type" value="Genomic_DNA"/>
</dbReference>
<keyword evidence="3" id="KW-1185">Reference proteome</keyword>
<dbReference type="AlphaFoldDB" id="A0A2T0KJ92"/>
<evidence type="ECO:0000313" key="2">
    <source>
        <dbReference type="EMBL" id="PRX23599.1"/>
    </source>
</evidence>
<evidence type="ECO:0000256" key="1">
    <source>
        <dbReference type="SAM" id="MobiDB-lite"/>
    </source>
</evidence>
<dbReference type="RefSeq" id="WP_203737052.1">
    <property type="nucleotide sequence ID" value="NZ_BOMO01000042.1"/>
</dbReference>
<proteinExistence type="predicted"/>
<dbReference type="Proteomes" id="UP000239415">
    <property type="component" value="Unassembled WGS sequence"/>
</dbReference>
<organism evidence="2 3">
    <name type="scientific">Actinoplanes italicus</name>
    <dbReference type="NCBI Taxonomy" id="113567"/>
    <lineage>
        <taxon>Bacteria</taxon>
        <taxon>Bacillati</taxon>
        <taxon>Actinomycetota</taxon>
        <taxon>Actinomycetes</taxon>
        <taxon>Micromonosporales</taxon>
        <taxon>Micromonosporaceae</taxon>
        <taxon>Actinoplanes</taxon>
    </lineage>
</organism>
<sequence length="344" mass="36518">MSGPYPDDNAAYRQQPVPRPREPGQVTSGRAAVPVPAPADPFAQGRPQADPLAQGQRPADPFAQGRRQAEPLSQGQAAPVVTSAPLARPGTFLPDQPGGPPPGPGDEERPRDRTGPSGRTSRLRIGWHAVPRAGLRRMTAGQPAPAGLLIGRDQQQAPVPLRLFAPEPVRVTLVGGVWAAQLMLFRAFAAGARVVVVTTEPHAWTGFGERATGQQHRLTVVAAEPGGPYSGTAQTPLLTVHDLGLSGPMTSPPLGPWHSQLTVLRQLDRAGVPALQEASLVVMQRLGGDEATLAAAALKLRPHSGQLLQSMNDDMMVLIGDGDDRYLFLNQTGIEQQYIGLPRR</sequence>
<feature type="region of interest" description="Disordered" evidence="1">
    <location>
        <begin position="1"/>
        <end position="121"/>
    </location>
</feature>